<dbReference type="Proteomes" id="UP000030661">
    <property type="component" value="Unassembled WGS sequence"/>
</dbReference>
<organism evidence="1 2">
    <name type="scientific">Vecturithrix granuli</name>
    <dbReference type="NCBI Taxonomy" id="1499967"/>
    <lineage>
        <taxon>Bacteria</taxon>
        <taxon>Candidatus Moduliflexota</taxon>
        <taxon>Candidatus Vecturitrichia</taxon>
        <taxon>Candidatus Vecturitrichales</taxon>
        <taxon>Candidatus Vecturitrichaceae</taxon>
        <taxon>Candidatus Vecturithrix</taxon>
    </lineage>
</organism>
<protein>
    <submittedName>
        <fullName evidence="1">Uncharacterized protein</fullName>
    </submittedName>
</protein>
<sequence>MLENIHKNGLTAFINIELYWGNTLECQGKSAAQEFLGSLPASAEKASKPIVRGVTAMLQIVYRKHDREWLWECTVLSLS</sequence>
<keyword evidence="2" id="KW-1185">Reference proteome</keyword>
<dbReference type="HOGENOM" id="CLU_2598877_0_0_0"/>
<dbReference type="AlphaFoldDB" id="A0A0S6WB50"/>
<name>A0A0S6WB50_VECG1</name>
<evidence type="ECO:0000313" key="1">
    <source>
        <dbReference type="EMBL" id="GAK55126.1"/>
    </source>
</evidence>
<reference evidence="1 2" key="1">
    <citation type="journal article" date="2015" name="PeerJ">
        <title>First genomic representation of candidate bacterial phylum KSB3 points to enhanced environmental sensing as a trigger of wastewater bulking.</title>
        <authorList>
            <person name="Sekiguchi Y."/>
            <person name="Ohashi A."/>
            <person name="Parks D.H."/>
            <person name="Yamauchi T."/>
            <person name="Tyson G.W."/>
            <person name="Hugenholtz P."/>
        </authorList>
    </citation>
    <scope>NUCLEOTIDE SEQUENCE [LARGE SCALE GENOMIC DNA]</scope>
</reference>
<accession>A0A0S6WB50</accession>
<evidence type="ECO:0000313" key="2">
    <source>
        <dbReference type="Proteomes" id="UP000030661"/>
    </source>
</evidence>
<dbReference type="STRING" id="1499967.U27_01957"/>
<proteinExistence type="predicted"/>
<gene>
    <name evidence="1" type="ORF">U27_01957</name>
</gene>
<dbReference type="EMBL" id="DF820463">
    <property type="protein sequence ID" value="GAK55126.1"/>
    <property type="molecule type" value="Genomic_DNA"/>
</dbReference>